<dbReference type="GO" id="GO:0000794">
    <property type="term" value="C:condensed nuclear chromosome"/>
    <property type="evidence" value="ECO:0007669"/>
    <property type="project" value="TreeGrafter"/>
</dbReference>
<protein>
    <recommendedName>
        <fullName evidence="7">Homologous-pairing protein 2 winged helix domain-containing protein</fullName>
    </recommendedName>
</protein>
<dbReference type="EMBL" id="AP012214">
    <property type="protein sequence ID" value="BAO38516.1"/>
    <property type="molecule type" value="Genomic_DNA"/>
</dbReference>
<evidence type="ECO:0000256" key="2">
    <source>
        <dbReference type="ARBA" id="ARBA00007922"/>
    </source>
</evidence>
<evidence type="ECO:0000259" key="7">
    <source>
        <dbReference type="Pfam" id="PF07106"/>
    </source>
</evidence>
<evidence type="ECO:0000313" key="9">
    <source>
        <dbReference type="Proteomes" id="UP000065495"/>
    </source>
</evidence>
<dbReference type="GO" id="GO:0007129">
    <property type="term" value="P:homologous chromosome pairing at meiosis"/>
    <property type="evidence" value="ECO:0007669"/>
    <property type="project" value="TreeGrafter"/>
</dbReference>
<comment type="subcellular location">
    <subcellularLocation>
        <location evidence="1">Nucleus</location>
    </subcellularLocation>
</comment>
<dbReference type="PANTHER" id="PTHR15938:SF0">
    <property type="entry name" value="HOMOLOGOUS-PAIRING PROTEIN 2 HOMOLOG"/>
    <property type="match status" value="1"/>
</dbReference>
<dbReference type="InterPro" id="IPR036388">
    <property type="entry name" value="WH-like_DNA-bd_sf"/>
</dbReference>
<dbReference type="RefSeq" id="XP_022674398.1">
    <property type="nucleotide sequence ID" value="XM_022822593.1"/>
</dbReference>
<evidence type="ECO:0000256" key="1">
    <source>
        <dbReference type="ARBA" id="ARBA00004123"/>
    </source>
</evidence>
<dbReference type="Pfam" id="PF07106">
    <property type="entry name" value="WHD_TBPIP"/>
    <property type="match status" value="1"/>
</dbReference>
<evidence type="ECO:0000256" key="3">
    <source>
        <dbReference type="ARBA" id="ARBA00023172"/>
    </source>
</evidence>
<name>W0T6S9_KLUMD</name>
<keyword evidence="5" id="KW-0469">Meiosis</keyword>
<keyword evidence="3" id="KW-0233">DNA recombination</keyword>
<evidence type="ECO:0000256" key="5">
    <source>
        <dbReference type="ARBA" id="ARBA00023254"/>
    </source>
</evidence>
<dbReference type="InterPro" id="IPR010776">
    <property type="entry name" value="Hop2_WH_dom"/>
</dbReference>
<gene>
    <name evidence="8" type="primary">HOP2</name>
    <name evidence="8" type="ORF">KLMA_20058</name>
</gene>
<dbReference type="AlphaFoldDB" id="W0T6S9"/>
<dbReference type="Proteomes" id="UP000065495">
    <property type="component" value="Chromosome 2"/>
</dbReference>
<dbReference type="OrthoDB" id="272266at2759"/>
<keyword evidence="6" id="KW-0175">Coiled coil</keyword>
<accession>W0T6S9</accession>
<sequence length="200" mass="23106">MPPKQVKGEDAESLILNYLNENYKPFAINDIVQNLHSQVSKTNALKALEALSASHRINCKQFGKISIYIRNEIDLEENVGGKEYTFEDIQELNEEYAKITSDRHAWENKTSALLQEPSNVELDAKIKELERKVKELKSSIEYLQKTPEDSAENDLVKFIQDSRAMVEKEIRARRRIWKSCVQLIKHGIQPKDVNEFLVSC</sequence>
<dbReference type="GO" id="GO:0010774">
    <property type="term" value="P:meiotic strand invasion involved in reciprocal meiotic recombination"/>
    <property type="evidence" value="ECO:0007669"/>
    <property type="project" value="TreeGrafter"/>
</dbReference>
<keyword evidence="4" id="KW-0539">Nucleus</keyword>
<dbReference type="KEGG" id="kmx:KLMA_20058"/>
<feature type="domain" description="Homologous-pairing protein 2 winged helix" evidence="7">
    <location>
        <begin position="10"/>
        <end position="70"/>
    </location>
</feature>
<dbReference type="VEuPathDB" id="FungiDB:KLMA_20058"/>
<dbReference type="GO" id="GO:0003690">
    <property type="term" value="F:double-stranded DNA binding"/>
    <property type="evidence" value="ECO:0007669"/>
    <property type="project" value="TreeGrafter"/>
</dbReference>
<proteinExistence type="inferred from homology"/>
<organism evidence="8 9">
    <name type="scientific">Kluyveromyces marxianus (strain DMKU3-1042 / BCC 29191 / NBRC 104275)</name>
    <name type="common">Yeast</name>
    <name type="synonym">Candida kefyr</name>
    <dbReference type="NCBI Taxonomy" id="1003335"/>
    <lineage>
        <taxon>Eukaryota</taxon>
        <taxon>Fungi</taxon>
        <taxon>Dikarya</taxon>
        <taxon>Ascomycota</taxon>
        <taxon>Saccharomycotina</taxon>
        <taxon>Saccharomycetes</taxon>
        <taxon>Saccharomycetales</taxon>
        <taxon>Saccharomycetaceae</taxon>
        <taxon>Kluyveromyces</taxon>
    </lineage>
</organism>
<dbReference type="GeneID" id="34714543"/>
<evidence type="ECO:0000256" key="4">
    <source>
        <dbReference type="ARBA" id="ARBA00023242"/>
    </source>
</evidence>
<dbReference type="PANTHER" id="PTHR15938">
    <property type="entry name" value="TBP-1 INTERACTING PROTEIN"/>
    <property type="match status" value="1"/>
</dbReference>
<comment type="similarity">
    <text evidence="2">Belongs to the HOP2 family.</text>
</comment>
<feature type="coiled-coil region" evidence="6">
    <location>
        <begin position="89"/>
        <end position="146"/>
    </location>
</feature>
<evidence type="ECO:0000256" key="6">
    <source>
        <dbReference type="SAM" id="Coils"/>
    </source>
</evidence>
<dbReference type="GO" id="GO:0120231">
    <property type="term" value="C:DNA recombinase auxiliary factor complex"/>
    <property type="evidence" value="ECO:0007669"/>
    <property type="project" value="TreeGrafter"/>
</dbReference>
<evidence type="ECO:0000313" key="8">
    <source>
        <dbReference type="EMBL" id="BAO38516.1"/>
    </source>
</evidence>
<dbReference type="Gene3D" id="1.10.10.10">
    <property type="entry name" value="Winged helix-like DNA-binding domain superfamily/Winged helix DNA-binding domain"/>
    <property type="match status" value="1"/>
</dbReference>
<dbReference type="GO" id="GO:0000709">
    <property type="term" value="P:meiotic joint molecule formation"/>
    <property type="evidence" value="ECO:0007669"/>
    <property type="project" value="TreeGrafter"/>
</dbReference>
<reference evidence="8 9" key="1">
    <citation type="journal article" date="2015" name="Biotechnol. Biofuels">
        <title>Genetic basis of the highly efficient yeast Kluyveromyces marxianus: complete genome sequence and transcriptome analyses.</title>
        <authorList>
            <person name="Lertwattanasakul N."/>
            <person name="Kosaka T."/>
            <person name="Hosoyama A."/>
            <person name="Suzuki Y."/>
            <person name="Rodrussamee N."/>
            <person name="Matsutani M."/>
            <person name="Murata M."/>
            <person name="Fujimoto N."/>
            <person name="Suprayogi"/>
            <person name="Tsuchikane K."/>
            <person name="Limtong S."/>
            <person name="Fujita N."/>
            <person name="Yamada M."/>
        </authorList>
    </citation>
    <scope>NUCLEOTIDE SEQUENCE [LARGE SCALE GENOMIC DNA]</scope>
    <source>
        <strain evidence="9">DMKU3-1042 / BCC 29191 / NBRC 104275</strain>
    </source>
</reference>
<dbReference type="GO" id="GO:0120230">
    <property type="term" value="F:recombinase activator activity"/>
    <property type="evidence" value="ECO:0007669"/>
    <property type="project" value="TreeGrafter"/>
</dbReference>